<organism evidence="1 2">
    <name type="scientific">Candidatus Accumulibacter phosphatis</name>
    <dbReference type="NCBI Taxonomy" id="327160"/>
    <lineage>
        <taxon>Bacteria</taxon>
        <taxon>Pseudomonadati</taxon>
        <taxon>Pseudomonadota</taxon>
        <taxon>Betaproteobacteria</taxon>
        <taxon>Candidatus Accumulibacter</taxon>
    </lineage>
</organism>
<comment type="caution">
    <text evidence="1">The sequence shown here is derived from an EMBL/GenBank/DDBJ whole genome shotgun (WGS) entry which is preliminary data.</text>
</comment>
<dbReference type="EMBL" id="PDHS01000228">
    <property type="protein sequence ID" value="MQM30889.1"/>
    <property type="molecule type" value="Genomic_DNA"/>
</dbReference>
<evidence type="ECO:0008006" key="3">
    <source>
        <dbReference type="Google" id="ProtNLM"/>
    </source>
</evidence>
<dbReference type="AlphaFoldDB" id="A0A6A7RU93"/>
<evidence type="ECO:0000313" key="2">
    <source>
        <dbReference type="Proteomes" id="UP000342300"/>
    </source>
</evidence>
<accession>A0A6A7RU93</accession>
<name>A0A6A7RU93_9PROT</name>
<reference evidence="1 2" key="1">
    <citation type="submission" date="2017-09" db="EMBL/GenBank/DDBJ databases">
        <title>Metagenomic Analysis Reveals Denitrifying Candidatus Accumulibacter and Flanking Population as a Source of N2O.</title>
        <authorList>
            <person name="Gao H."/>
            <person name="Mao Y."/>
            <person name="Zhao X."/>
            <person name="Liu W.-T."/>
            <person name="Zhang T."/>
            <person name="Wells G."/>
        </authorList>
    </citation>
    <scope>NUCLEOTIDE SEQUENCE [LARGE SCALE GENOMIC DNA]</scope>
    <source>
        <strain evidence="1">CANDO_2_IC</strain>
    </source>
</reference>
<gene>
    <name evidence="1" type="ORF">CRU78_10335</name>
</gene>
<proteinExistence type="predicted"/>
<dbReference type="Proteomes" id="UP000342300">
    <property type="component" value="Unassembled WGS sequence"/>
</dbReference>
<protein>
    <recommendedName>
        <fullName evidence="3">DUF1871 family protein</fullName>
    </recommendedName>
</protein>
<sequence>MNEEQITAVANVLTKWNPLGTAAEEIPDLDGYRVEATDIIFGLKIGGRSVRAEQCVADVLNQAFDLDLDSKGCIPHAKEILAILQQKGS</sequence>
<evidence type="ECO:0000313" key="1">
    <source>
        <dbReference type="EMBL" id="MQM30889.1"/>
    </source>
</evidence>
<dbReference type="Gene3D" id="1.10.340.20">
    <property type="entry name" value="Apc36109-like domain"/>
    <property type="match status" value="1"/>
</dbReference>
<dbReference type="SUPFAM" id="SSF116922">
    <property type="entry name" value="YugE-like"/>
    <property type="match status" value="1"/>
</dbReference>
<dbReference type="InterPro" id="IPR023162">
    <property type="entry name" value="Apc36109-like_dom_sf"/>
</dbReference>